<evidence type="ECO:0000256" key="3">
    <source>
        <dbReference type="ARBA" id="ARBA00022741"/>
    </source>
</evidence>
<protein>
    <recommendedName>
        <fullName evidence="9">Serine-threonine/tyrosine-protein kinase catalytic domain-containing protein</fullName>
    </recommendedName>
</protein>
<evidence type="ECO:0000256" key="7">
    <source>
        <dbReference type="SAM" id="MobiDB-lite"/>
    </source>
</evidence>
<evidence type="ECO:0000256" key="8">
    <source>
        <dbReference type="SAM" id="Phobius"/>
    </source>
</evidence>
<evidence type="ECO:0000313" key="11">
    <source>
        <dbReference type="Proteomes" id="UP001642260"/>
    </source>
</evidence>
<dbReference type="GO" id="GO:0005524">
    <property type="term" value="F:ATP binding"/>
    <property type="evidence" value="ECO:0007669"/>
    <property type="project" value="UniProtKB-UniRule"/>
</dbReference>
<dbReference type="PANTHER" id="PTHR27002:SF1047">
    <property type="entry name" value="CYSTEINE-RICH RECEPTOR-LIKE PROTEIN KINASE 34"/>
    <property type="match status" value="1"/>
</dbReference>
<feature type="compositionally biased region" description="Pro residues" evidence="7">
    <location>
        <begin position="84"/>
        <end position="98"/>
    </location>
</feature>
<evidence type="ECO:0000256" key="6">
    <source>
        <dbReference type="PROSITE-ProRule" id="PRU10141"/>
    </source>
</evidence>
<dbReference type="Gene3D" id="3.30.200.20">
    <property type="entry name" value="Phosphorylase Kinase, domain 1"/>
    <property type="match status" value="2"/>
</dbReference>
<name>A0ABC8LI46_ERUVS</name>
<dbReference type="Pfam" id="PF07714">
    <property type="entry name" value="PK_Tyr_Ser-Thr"/>
    <property type="match status" value="1"/>
</dbReference>
<dbReference type="Proteomes" id="UP001642260">
    <property type="component" value="Unassembled WGS sequence"/>
</dbReference>
<feature type="domain" description="Serine-threonine/tyrosine-protein kinase catalytic" evidence="9">
    <location>
        <begin position="193"/>
        <end position="238"/>
    </location>
</feature>
<keyword evidence="8" id="KW-0472">Membrane</keyword>
<proteinExistence type="predicted"/>
<keyword evidence="8" id="KW-1133">Transmembrane helix</keyword>
<feature type="transmembrane region" description="Helical" evidence="8">
    <location>
        <begin position="120"/>
        <end position="144"/>
    </location>
</feature>
<dbReference type="InterPro" id="IPR038408">
    <property type="entry name" value="GNK2_sf"/>
</dbReference>
<feature type="binding site" evidence="6">
    <location>
        <position position="202"/>
    </location>
    <ligand>
        <name>ATP</name>
        <dbReference type="ChEBI" id="CHEBI:30616"/>
    </ligand>
</feature>
<sequence>MEPSQVLYTPGDIIDLNVNLTVFDRAYEELMVHTIAAASNESSSFEQKYYAAEVASLRTFKSMYTMMQCTPDVSSQDSFDTITLPPPSPPPHPSPPSLTPLASDCANTTKKAYADGKASLTGTIVAIVVPTIVIVAVLVVRFTVCKRKISEQVTKFQVQFSVKTIEATTDKFSDSNLIGQGEFGEVYRGAKVFKNEAVLVKKLQHKNLVRVLGFCSEGEEEILIYEFVPNKSLDYFLFGMILKSKENLTGQEGTTLFKGLLEGFNIFIIVQV</sequence>
<organism evidence="10 11">
    <name type="scientific">Eruca vesicaria subsp. sativa</name>
    <name type="common">Garden rocket</name>
    <name type="synonym">Eruca sativa</name>
    <dbReference type="NCBI Taxonomy" id="29727"/>
    <lineage>
        <taxon>Eukaryota</taxon>
        <taxon>Viridiplantae</taxon>
        <taxon>Streptophyta</taxon>
        <taxon>Embryophyta</taxon>
        <taxon>Tracheophyta</taxon>
        <taxon>Spermatophyta</taxon>
        <taxon>Magnoliopsida</taxon>
        <taxon>eudicotyledons</taxon>
        <taxon>Gunneridae</taxon>
        <taxon>Pentapetalae</taxon>
        <taxon>rosids</taxon>
        <taxon>malvids</taxon>
        <taxon>Brassicales</taxon>
        <taxon>Brassicaceae</taxon>
        <taxon>Brassiceae</taxon>
        <taxon>Eruca</taxon>
    </lineage>
</organism>
<dbReference type="PROSITE" id="PS00107">
    <property type="entry name" value="PROTEIN_KINASE_ATP"/>
    <property type="match status" value="1"/>
</dbReference>
<keyword evidence="4" id="KW-0418">Kinase</keyword>
<evidence type="ECO:0000256" key="2">
    <source>
        <dbReference type="ARBA" id="ARBA00022679"/>
    </source>
</evidence>
<feature type="region of interest" description="Disordered" evidence="7">
    <location>
        <begin position="75"/>
        <end position="101"/>
    </location>
</feature>
<dbReference type="InterPro" id="IPR011009">
    <property type="entry name" value="Kinase-like_dom_sf"/>
</dbReference>
<dbReference type="PANTHER" id="PTHR27002">
    <property type="entry name" value="RECEPTOR-LIKE SERINE/THREONINE-PROTEIN KINASE SD1-8"/>
    <property type="match status" value="1"/>
</dbReference>
<keyword evidence="8" id="KW-0812">Transmembrane</keyword>
<evidence type="ECO:0000256" key="1">
    <source>
        <dbReference type="ARBA" id="ARBA00022527"/>
    </source>
</evidence>
<accession>A0ABC8LI46</accession>
<keyword evidence="2" id="KW-0808">Transferase</keyword>
<keyword evidence="5 6" id="KW-0067">ATP-binding</keyword>
<dbReference type="InterPro" id="IPR001245">
    <property type="entry name" value="Ser-Thr/Tyr_kinase_cat_dom"/>
</dbReference>
<evidence type="ECO:0000313" key="10">
    <source>
        <dbReference type="EMBL" id="CAH8383336.1"/>
    </source>
</evidence>
<evidence type="ECO:0000256" key="4">
    <source>
        <dbReference type="ARBA" id="ARBA00022777"/>
    </source>
</evidence>
<keyword evidence="11" id="KW-1185">Reference proteome</keyword>
<reference evidence="10 11" key="1">
    <citation type="submission" date="2022-03" db="EMBL/GenBank/DDBJ databases">
        <authorList>
            <person name="Macdonald S."/>
            <person name="Ahmed S."/>
            <person name="Newling K."/>
        </authorList>
    </citation>
    <scope>NUCLEOTIDE SEQUENCE [LARGE SCALE GENOMIC DNA]</scope>
</reference>
<keyword evidence="1" id="KW-0723">Serine/threonine-protein kinase</keyword>
<dbReference type="EMBL" id="CAKOAT010584042">
    <property type="protein sequence ID" value="CAH8383336.1"/>
    <property type="molecule type" value="Genomic_DNA"/>
</dbReference>
<dbReference type="InterPro" id="IPR017441">
    <property type="entry name" value="Protein_kinase_ATP_BS"/>
</dbReference>
<comment type="caution">
    <text evidence="10">The sequence shown here is derived from an EMBL/GenBank/DDBJ whole genome shotgun (WGS) entry which is preliminary data.</text>
</comment>
<dbReference type="AlphaFoldDB" id="A0ABC8LI46"/>
<evidence type="ECO:0000256" key="5">
    <source>
        <dbReference type="ARBA" id="ARBA00022840"/>
    </source>
</evidence>
<evidence type="ECO:0000259" key="9">
    <source>
        <dbReference type="Pfam" id="PF07714"/>
    </source>
</evidence>
<gene>
    <name evidence="10" type="ORF">ERUC_LOCUS35819</name>
</gene>
<dbReference type="Gene3D" id="3.30.430.20">
    <property type="entry name" value="Gnk2 domain, C-X8-C-X2-C motif"/>
    <property type="match status" value="1"/>
</dbReference>
<dbReference type="GO" id="GO:0004674">
    <property type="term" value="F:protein serine/threonine kinase activity"/>
    <property type="evidence" value="ECO:0007669"/>
    <property type="project" value="UniProtKB-KW"/>
</dbReference>
<keyword evidence="3 6" id="KW-0547">Nucleotide-binding</keyword>
<dbReference type="SUPFAM" id="SSF56112">
    <property type="entry name" value="Protein kinase-like (PK-like)"/>
    <property type="match status" value="1"/>
</dbReference>